<dbReference type="Gene3D" id="3.20.20.100">
    <property type="entry name" value="NADP-dependent oxidoreductase domain"/>
    <property type="match status" value="1"/>
</dbReference>
<dbReference type="AlphaFoldDB" id="A0A818QWT8"/>
<proteinExistence type="inferred from homology"/>
<gene>
    <name evidence="7" type="ORF">OXD698_LOCUS8834</name>
</gene>
<keyword evidence="4" id="KW-0539">Nucleus</keyword>
<dbReference type="InterPro" id="IPR036388">
    <property type="entry name" value="WH-like_DNA-bd_sf"/>
</dbReference>
<name>A0A818QWT8_9BILA</name>
<dbReference type="EMBL" id="CAJOAZ010000434">
    <property type="protein sequence ID" value="CAF3647655.1"/>
    <property type="molecule type" value="Genomic_DNA"/>
</dbReference>
<dbReference type="GO" id="GO:0005634">
    <property type="term" value="C:nucleus"/>
    <property type="evidence" value="ECO:0007669"/>
    <property type="project" value="UniProtKB-SubCell"/>
</dbReference>
<keyword evidence="3" id="KW-0238">DNA-binding</keyword>
<evidence type="ECO:0000256" key="2">
    <source>
        <dbReference type="ARBA" id="ARBA00007815"/>
    </source>
</evidence>
<feature type="domain" description="NADP-dependent oxidoreductase" evidence="5">
    <location>
        <begin position="20"/>
        <end position="163"/>
    </location>
</feature>
<reference evidence="7" key="1">
    <citation type="submission" date="2021-02" db="EMBL/GenBank/DDBJ databases">
        <authorList>
            <person name="Nowell W R."/>
        </authorList>
    </citation>
    <scope>NUCLEOTIDE SEQUENCE</scope>
</reference>
<comment type="similarity">
    <text evidence="2">Belongs to the replication factor A protein 2 family.</text>
</comment>
<feature type="domain" description="Replication protein A C-terminal" evidence="6">
    <location>
        <begin position="332"/>
        <end position="407"/>
    </location>
</feature>
<accession>A0A818QWT8</accession>
<dbReference type="Pfam" id="PF08784">
    <property type="entry name" value="RPA_C"/>
    <property type="match status" value="1"/>
</dbReference>
<dbReference type="GO" id="GO:0003677">
    <property type="term" value="F:DNA binding"/>
    <property type="evidence" value="ECO:0007669"/>
    <property type="project" value="UniProtKB-KW"/>
</dbReference>
<dbReference type="FunFam" id="1.10.10.10:FF:000168">
    <property type="entry name" value="Replication protein A 32 kDa subunit"/>
    <property type="match status" value="1"/>
</dbReference>
<dbReference type="SUPFAM" id="SSF51430">
    <property type="entry name" value="NAD(P)-linked oxidoreductase"/>
    <property type="match status" value="1"/>
</dbReference>
<evidence type="ECO:0000259" key="5">
    <source>
        <dbReference type="Pfam" id="PF00248"/>
    </source>
</evidence>
<dbReference type="SUPFAM" id="SSF46785">
    <property type="entry name" value="Winged helix' DNA-binding domain"/>
    <property type="match status" value="1"/>
</dbReference>
<protein>
    <submittedName>
        <fullName evidence="7">Uncharacterized protein</fullName>
    </submittedName>
</protein>
<dbReference type="Gene3D" id="1.10.10.10">
    <property type="entry name" value="Winged helix-like DNA-binding domain superfamily/Winged helix DNA-binding domain"/>
    <property type="match status" value="1"/>
</dbReference>
<evidence type="ECO:0000256" key="4">
    <source>
        <dbReference type="ARBA" id="ARBA00023242"/>
    </source>
</evidence>
<dbReference type="GO" id="GO:0016491">
    <property type="term" value="F:oxidoreductase activity"/>
    <property type="evidence" value="ECO:0007669"/>
    <property type="project" value="InterPro"/>
</dbReference>
<dbReference type="InterPro" id="IPR020471">
    <property type="entry name" value="AKR"/>
</dbReference>
<organism evidence="7 8">
    <name type="scientific">Adineta steineri</name>
    <dbReference type="NCBI Taxonomy" id="433720"/>
    <lineage>
        <taxon>Eukaryota</taxon>
        <taxon>Metazoa</taxon>
        <taxon>Spiralia</taxon>
        <taxon>Gnathifera</taxon>
        <taxon>Rotifera</taxon>
        <taxon>Eurotatoria</taxon>
        <taxon>Bdelloidea</taxon>
        <taxon>Adinetida</taxon>
        <taxon>Adinetidae</taxon>
        <taxon>Adineta</taxon>
    </lineage>
</organism>
<evidence type="ECO:0000259" key="6">
    <source>
        <dbReference type="Pfam" id="PF08784"/>
    </source>
</evidence>
<sequence length="414" mass="47409">MGSSESILMNSNTEIPQLALGTYNIAKEEILNIIESALSIDYRHIDYACLYENEKEIEENKLRCLLHKFERVRQQCVITINDLQCQYLDLFLIHWSFVFDPQNNKEYQLNVDDIDFVETWKATKLFVDEGLVKSIGLSNFNEEQIERILQICKYNEIHPYCPQILLETYAPLEQGNSSGFQQRKVTNENDPNNGQRTTIKGVLTCTIATILNAKYSESDNCFINKHFKFNTVMIMGLIHDTNHEVSGSLATYNIEDHSGGLLEIKWWHDDSNQSLKPFTYIKVVGQVKIFSGKTHVVAHHISKMQTLNELIAHSLECIHASMFIRKQEQMINGTNNNIQKTSTTTISNGFTPIQNAVLQFLKPVTSMTGCSVTEICKQLKQFTEFQVKQALEFLTGEGHIYSTTDDDHFRAANN</sequence>
<dbReference type="SUPFAM" id="SSF50249">
    <property type="entry name" value="Nucleic acid-binding proteins"/>
    <property type="match status" value="1"/>
</dbReference>
<dbReference type="PRINTS" id="PR00069">
    <property type="entry name" value="ALDKETRDTASE"/>
</dbReference>
<dbReference type="Gene3D" id="2.40.50.140">
    <property type="entry name" value="Nucleic acid-binding proteins"/>
    <property type="match status" value="1"/>
</dbReference>
<dbReference type="InterPro" id="IPR012340">
    <property type="entry name" value="NA-bd_OB-fold"/>
</dbReference>
<evidence type="ECO:0000256" key="3">
    <source>
        <dbReference type="ARBA" id="ARBA00023125"/>
    </source>
</evidence>
<dbReference type="Proteomes" id="UP000663844">
    <property type="component" value="Unassembled WGS sequence"/>
</dbReference>
<dbReference type="InterPro" id="IPR014892">
    <property type="entry name" value="RPA_C"/>
</dbReference>
<comment type="subcellular location">
    <subcellularLocation>
        <location evidence="1">Nucleus</location>
    </subcellularLocation>
</comment>
<comment type="caution">
    <text evidence="7">The sequence shown here is derived from an EMBL/GenBank/DDBJ whole genome shotgun (WGS) entry which is preliminary data.</text>
</comment>
<dbReference type="PANTHER" id="PTHR11732">
    <property type="entry name" value="ALDO/KETO REDUCTASE"/>
    <property type="match status" value="1"/>
</dbReference>
<evidence type="ECO:0000256" key="1">
    <source>
        <dbReference type="ARBA" id="ARBA00004123"/>
    </source>
</evidence>
<dbReference type="InterPro" id="IPR036812">
    <property type="entry name" value="NAD(P)_OxRdtase_dom_sf"/>
</dbReference>
<evidence type="ECO:0000313" key="7">
    <source>
        <dbReference type="EMBL" id="CAF3647655.1"/>
    </source>
</evidence>
<evidence type="ECO:0000313" key="8">
    <source>
        <dbReference type="Proteomes" id="UP000663844"/>
    </source>
</evidence>
<dbReference type="InterPro" id="IPR036390">
    <property type="entry name" value="WH_DNA-bd_sf"/>
</dbReference>
<dbReference type="InterPro" id="IPR023210">
    <property type="entry name" value="NADP_OxRdtase_dom"/>
</dbReference>
<dbReference type="Pfam" id="PF00248">
    <property type="entry name" value="Aldo_ket_red"/>
    <property type="match status" value="1"/>
</dbReference>